<accession>A0A8X8Y778</accession>
<reference evidence="9" key="1">
    <citation type="submission" date="2018-01" db="EMBL/GenBank/DDBJ databases">
        <authorList>
            <person name="Mao J.F."/>
        </authorList>
    </citation>
    <scope>NUCLEOTIDE SEQUENCE</scope>
    <source>
        <strain evidence="9">Huo1</strain>
        <tissue evidence="9">Leaf</tissue>
    </source>
</reference>
<comment type="similarity">
    <text evidence="6">Belongs to the major facilitator superfamily. Phosphate:H(+) symporter (TC 2.A.1.9) family.</text>
</comment>
<keyword evidence="4 8" id="KW-1133">Transmembrane helix</keyword>
<keyword evidence="10" id="KW-1185">Reference proteome</keyword>
<dbReference type="PANTHER" id="PTHR23504">
    <property type="entry name" value="MAJOR FACILITATOR SUPERFAMILY DOMAIN-CONTAINING PROTEIN 10"/>
    <property type="match status" value="1"/>
</dbReference>
<feature type="region of interest" description="Disordered" evidence="7">
    <location>
        <begin position="114"/>
        <end position="134"/>
    </location>
</feature>
<dbReference type="AlphaFoldDB" id="A0A8X8Y778"/>
<evidence type="ECO:0000256" key="6">
    <source>
        <dbReference type="ARBA" id="ARBA00044504"/>
    </source>
</evidence>
<dbReference type="Gene3D" id="1.20.1250.20">
    <property type="entry name" value="MFS general substrate transporter like domains"/>
    <property type="match status" value="1"/>
</dbReference>
<evidence type="ECO:0000256" key="3">
    <source>
        <dbReference type="ARBA" id="ARBA00022692"/>
    </source>
</evidence>
<keyword evidence="3 8" id="KW-0812">Transmembrane</keyword>
<comment type="caution">
    <text evidence="9">The sequence shown here is derived from an EMBL/GenBank/DDBJ whole genome shotgun (WGS) entry which is preliminary data.</text>
</comment>
<organism evidence="9">
    <name type="scientific">Salvia splendens</name>
    <name type="common">Scarlet sage</name>
    <dbReference type="NCBI Taxonomy" id="180675"/>
    <lineage>
        <taxon>Eukaryota</taxon>
        <taxon>Viridiplantae</taxon>
        <taxon>Streptophyta</taxon>
        <taxon>Embryophyta</taxon>
        <taxon>Tracheophyta</taxon>
        <taxon>Spermatophyta</taxon>
        <taxon>Magnoliopsida</taxon>
        <taxon>eudicotyledons</taxon>
        <taxon>Gunneridae</taxon>
        <taxon>Pentapetalae</taxon>
        <taxon>asterids</taxon>
        <taxon>lamiids</taxon>
        <taxon>Lamiales</taxon>
        <taxon>Lamiaceae</taxon>
        <taxon>Nepetoideae</taxon>
        <taxon>Mentheae</taxon>
        <taxon>Salviinae</taxon>
        <taxon>Salvia</taxon>
        <taxon>Salvia subgen. Calosphace</taxon>
        <taxon>core Calosphace</taxon>
    </lineage>
</organism>
<proteinExistence type="inferred from homology"/>
<evidence type="ECO:0000256" key="5">
    <source>
        <dbReference type="ARBA" id="ARBA00023136"/>
    </source>
</evidence>
<keyword evidence="5 8" id="KW-0472">Membrane</keyword>
<name>A0A8X8Y778_SALSN</name>
<evidence type="ECO:0000256" key="7">
    <source>
        <dbReference type="SAM" id="MobiDB-lite"/>
    </source>
</evidence>
<reference evidence="9" key="2">
    <citation type="submission" date="2020-08" db="EMBL/GenBank/DDBJ databases">
        <title>Plant Genome Project.</title>
        <authorList>
            <person name="Zhang R.-G."/>
        </authorList>
    </citation>
    <scope>NUCLEOTIDE SEQUENCE</scope>
    <source>
        <strain evidence="9">Huo1</strain>
        <tissue evidence="9">Leaf</tissue>
    </source>
</reference>
<evidence type="ECO:0000256" key="2">
    <source>
        <dbReference type="ARBA" id="ARBA00022448"/>
    </source>
</evidence>
<evidence type="ECO:0000256" key="1">
    <source>
        <dbReference type="ARBA" id="ARBA00004141"/>
    </source>
</evidence>
<evidence type="ECO:0000313" key="10">
    <source>
        <dbReference type="Proteomes" id="UP000298416"/>
    </source>
</evidence>
<evidence type="ECO:0000256" key="8">
    <source>
        <dbReference type="SAM" id="Phobius"/>
    </source>
</evidence>
<comment type="subcellular location">
    <subcellularLocation>
        <location evidence="1">Membrane</location>
        <topology evidence="1">Multi-pass membrane protein</topology>
    </subcellularLocation>
</comment>
<evidence type="ECO:0000256" key="4">
    <source>
        <dbReference type="ARBA" id="ARBA00022989"/>
    </source>
</evidence>
<sequence length="195" mass="21514">MNIFVRVVILGTKRTTEFFYVYYVVKTLTSTLTDGGTICLALSYMADNVSEGKRVSAFGIFSSVVSAAMVCGTLTARILPTDRIYQVAAVVAIVAAVYMRIFLEDDRRMAHLPNDGVEQPMLKSTTEEERNESLKTTDLMKLPKDMYRLFKTSNTVSLASFVAFFNSLAEAGIAAFLMVPSLTLSLFRSLSPSRG</sequence>
<dbReference type="PANTHER" id="PTHR23504:SF95">
    <property type="entry name" value="MAJOR FACILITATOR SUPERFAMILY PROTEIN"/>
    <property type="match status" value="1"/>
</dbReference>
<evidence type="ECO:0000313" key="9">
    <source>
        <dbReference type="EMBL" id="KAG6424608.1"/>
    </source>
</evidence>
<keyword evidence="2" id="KW-0813">Transport</keyword>
<dbReference type="GO" id="GO:0016020">
    <property type="term" value="C:membrane"/>
    <property type="evidence" value="ECO:0007669"/>
    <property type="project" value="UniProtKB-SubCell"/>
</dbReference>
<gene>
    <name evidence="9" type="ORF">SASPL_115026</name>
</gene>
<feature type="compositionally biased region" description="Basic and acidic residues" evidence="7">
    <location>
        <begin position="125"/>
        <end position="134"/>
    </location>
</feature>
<dbReference type="EMBL" id="PNBA02000005">
    <property type="protein sequence ID" value="KAG6424608.1"/>
    <property type="molecule type" value="Genomic_DNA"/>
</dbReference>
<feature type="transmembrane region" description="Helical" evidence="8">
    <location>
        <begin position="57"/>
        <end position="78"/>
    </location>
</feature>
<feature type="transmembrane region" description="Helical" evidence="8">
    <location>
        <begin position="84"/>
        <end position="103"/>
    </location>
</feature>
<dbReference type="Proteomes" id="UP000298416">
    <property type="component" value="Unassembled WGS sequence"/>
</dbReference>
<dbReference type="InterPro" id="IPR036259">
    <property type="entry name" value="MFS_trans_sf"/>
</dbReference>
<protein>
    <submittedName>
        <fullName evidence="9">Uncharacterized protein</fullName>
    </submittedName>
</protein>
<dbReference type="SUPFAM" id="SSF103473">
    <property type="entry name" value="MFS general substrate transporter"/>
    <property type="match status" value="1"/>
</dbReference>